<dbReference type="GO" id="GO:0005634">
    <property type="term" value="C:nucleus"/>
    <property type="evidence" value="ECO:0007669"/>
    <property type="project" value="UniProtKB-SubCell"/>
</dbReference>
<reference evidence="6" key="1">
    <citation type="submission" date="2020-06" db="EMBL/GenBank/DDBJ databases">
        <authorList>
            <consortium name="Plant Systems Biology data submission"/>
        </authorList>
    </citation>
    <scope>NUCLEOTIDE SEQUENCE</scope>
    <source>
        <strain evidence="6">D6</strain>
    </source>
</reference>
<dbReference type="SUPFAM" id="SSF46785">
    <property type="entry name" value="Winged helix' DNA-binding domain"/>
    <property type="match status" value="1"/>
</dbReference>
<dbReference type="InterPro" id="IPR000232">
    <property type="entry name" value="HSF_DNA-bd"/>
</dbReference>
<dbReference type="InterPro" id="IPR036390">
    <property type="entry name" value="WH_DNA-bd_sf"/>
</dbReference>
<evidence type="ECO:0000259" key="5">
    <source>
        <dbReference type="SMART" id="SM00415"/>
    </source>
</evidence>
<dbReference type="PANTHER" id="PTHR10015:SF206">
    <property type="entry name" value="HSF-TYPE DNA-BINDING DOMAIN-CONTAINING PROTEIN"/>
    <property type="match status" value="1"/>
</dbReference>
<evidence type="ECO:0000256" key="2">
    <source>
        <dbReference type="ARBA" id="ARBA00023125"/>
    </source>
</evidence>
<keyword evidence="7" id="KW-1185">Reference proteome</keyword>
<evidence type="ECO:0000256" key="1">
    <source>
        <dbReference type="ARBA" id="ARBA00004123"/>
    </source>
</evidence>
<comment type="similarity">
    <text evidence="4">Belongs to the HSF family.</text>
</comment>
<dbReference type="AlphaFoldDB" id="A0A9N8EHZ0"/>
<comment type="caution">
    <text evidence="6">The sequence shown here is derived from an EMBL/GenBank/DDBJ whole genome shotgun (WGS) entry which is preliminary data.</text>
</comment>
<keyword evidence="2 6" id="KW-0238">DNA-binding</keyword>
<evidence type="ECO:0000256" key="3">
    <source>
        <dbReference type="ARBA" id="ARBA00023242"/>
    </source>
</evidence>
<dbReference type="SMART" id="SM00415">
    <property type="entry name" value="HSF"/>
    <property type="match status" value="1"/>
</dbReference>
<organism evidence="6 7">
    <name type="scientific">Seminavis robusta</name>
    <dbReference type="NCBI Taxonomy" id="568900"/>
    <lineage>
        <taxon>Eukaryota</taxon>
        <taxon>Sar</taxon>
        <taxon>Stramenopiles</taxon>
        <taxon>Ochrophyta</taxon>
        <taxon>Bacillariophyta</taxon>
        <taxon>Bacillariophyceae</taxon>
        <taxon>Bacillariophycidae</taxon>
        <taxon>Naviculales</taxon>
        <taxon>Naviculaceae</taxon>
        <taxon>Seminavis</taxon>
    </lineage>
</organism>
<protein>
    <submittedName>
        <fullName evidence="6">HSF-type DNA-binding</fullName>
    </submittedName>
</protein>
<dbReference type="InterPro" id="IPR036388">
    <property type="entry name" value="WH-like_DNA-bd_sf"/>
</dbReference>
<dbReference type="GO" id="GO:0003700">
    <property type="term" value="F:DNA-binding transcription factor activity"/>
    <property type="evidence" value="ECO:0007669"/>
    <property type="project" value="InterPro"/>
</dbReference>
<dbReference type="FunFam" id="1.10.10.10:FF:000286">
    <property type="entry name" value="Heat shock transcription factor"/>
    <property type="match status" value="1"/>
</dbReference>
<dbReference type="Pfam" id="PF00447">
    <property type="entry name" value="HSF_DNA-bind"/>
    <property type="match status" value="1"/>
</dbReference>
<dbReference type="Gene3D" id="1.10.10.10">
    <property type="entry name" value="Winged helix-like DNA-binding domain superfamily/Winged helix DNA-binding domain"/>
    <property type="match status" value="1"/>
</dbReference>
<accession>A0A9N8EHZ0</accession>
<dbReference type="PANTHER" id="PTHR10015">
    <property type="entry name" value="HEAT SHOCK TRANSCRIPTION FACTOR"/>
    <property type="match status" value="1"/>
</dbReference>
<dbReference type="Proteomes" id="UP001153069">
    <property type="component" value="Unassembled WGS sequence"/>
</dbReference>
<name>A0A9N8EHZ0_9STRA</name>
<dbReference type="GO" id="GO:0043565">
    <property type="term" value="F:sequence-specific DNA binding"/>
    <property type="evidence" value="ECO:0007669"/>
    <property type="project" value="InterPro"/>
</dbReference>
<sequence>MNNLTNFMAAQAPMSGMMAPAAATAALGQAGAFGNGDLTHGAPVGFAGVGADGGAAGGPGGVSPADLDQLQQAYNRTGDRGSQHHPIAEFLYQLTKMLTDDNSEIIEWVDGRIKVHYPERLEAEVLHKYFRHSKFASFQRQLNYFGFRKIAGKGKMSPCSYVNEAATSDIRSLLLIKRKTNGSAARKAAMQQRTMQLPPGGSLDLRANLSALAAGAAAATGQPGVNRLGTQAFNAAALFAQAGNPAAAAAQLQVGQFQGAAALQQKALGGNIFLSNENAMSLLMGGAGAGGQKQPSAENLLGQAHQQATANAAAAMGGLTKTPSTPSIEQLHAQLAASLANRQQNGLNSQMNAAAFGLGAFGGVPAPGPASAALGGVPAPGPGPASAALGGVPAPGPASAALAGGPASAALNATAALNSLQQGAGGPASAALNSGGAASAALNAASGGLGAGLFESASNLKALVGGDQQARATAPAPGQAQLGASTASQQLLSGRLPSSSALFPENLSTMSFGNLLGSSNRLSSLLSLNSFLSRDPSVADLVGVLPQGQLAASQAAANQAAGINNAAQRFQ</sequence>
<dbReference type="EMBL" id="CAICTM010001027">
    <property type="protein sequence ID" value="CAB9519601.1"/>
    <property type="molecule type" value="Genomic_DNA"/>
</dbReference>
<dbReference type="OrthoDB" id="60033at2759"/>
<feature type="domain" description="HSF-type DNA-binding" evidence="5">
    <location>
        <begin position="86"/>
        <end position="179"/>
    </location>
</feature>
<gene>
    <name evidence="6" type="ORF">SEMRO_1029_G233320.1</name>
</gene>
<evidence type="ECO:0000256" key="4">
    <source>
        <dbReference type="RuleBase" id="RU004020"/>
    </source>
</evidence>
<evidence type="ECO:0000313" key="6">
    <source>
        <dbReference type="EMBL" id="CAB9519601.1"/>
    </source>
</evidence>
<comment type="subcellular location">
    <subcellularLocation>
        <location evidence="1">Nucleus</location>
    </subcellularLocation>
</comment>
<evidence type="ECO:0000313" key="7">
    <source>
        <dbReference type="Proteomes" id="UP001153069"/>
    </source>
</evidence>
<proteinExistence type="inferred from homology"/>
<keyword evidence="3" id="KW-0539">Nucleus</keyword>